<dbReference type="SUPFAM" id="SSF54909">
    <property type="entry name" value="Dimeric alpha+beta barrel"/>
    <property type="match status" value="1"/>
</dbReference>
<keyword evidence="4" id="KW-1185">Reference proteome</keyword>
<dbReference type="InterPro" id="IPR011008">
    <property type="entry name" value="Dimeric_a/b-barrel"/>
</dbReference>
<evidence type="ECO:0000259" key="2">
    <source>
        <dbReference type="Pfam" id="PF03795"/>
    </source>
</evidence>
<evidence type="ECO:0000313" key="4">
    <source>
        <dbReference type="Proteomes" id="UP001174908"/>
    </source>
</evidence>
<comment type="similarity">
    <text evidence="1">Belongs to the YciI family.</text>
</comment>
<proteinExistence type="inferred from homology"/>
<organism evidence="3 4">
    <name type="scientific">Variovorax dokdonensis</name>
    <dbReference type="NCBI Taxonomy" id="344883"/>
    <lineage>
        <taxon>Bacteria</taxon>
        <taxon>Pseudomonadati</taxon>
        <taxon>Pseudomonadota</taxon>
        <taxon>Betaproteobacteria</taxon>
        <taxon>Burkholderiales</taxon>
        <taxon>Comamonadaceae</taxon>
        <taxon>Variovorax</taxon>
    </lineage>
</organism>
<dbReference type="PANTHER" id="PTHR35174">
    <property type="entry name" value="BLL7171 PROTEIN-RELATED"/>
    <property type="match status" value="1"/>
</dbReference>
<accession>A0ABT7N534</accession>
<comment type="caution">
    <text evidence="3">The sequence shown here is derived from an EMBL/GenBank/DDBJ whole genome shotgun (WGS) entry which is preliminary data.</text>
</comment>
<sequence>MRYLCLVHFDEGLLDALSPAALAALERESLAYDLELQSRGQLLVAHALQRLDTAKVVQLRQGRIHRTDGPFIETKEQLGGFLLIDVPDLNAAIQVAARVPMARYASIEVRRAAVVERMAP</sequence>
<dbReference type="InterPro" id="IPR005545">
    <property type="entry name" value="YCII"/>
</dbReference>
<dbReference type="Gene3D" id="3.30.70.1060">
    <property type="entry name" value="Dimeric alpha+beta barrel"/>
    <property type="match status" value="1"/>
</dbReference>
<protein>
    <submittedName>
        <fullName evidence="3">YciI family protein</fullName>
    </submittedName>
</protein>
<evidence type="ECO:0000313" key="3">
    <source>
        <dbReference type="EMBL" id="MDM0043064.1"/>
    </source>
</evidence>
<dbReference type="Pfam" id="PF03795">
    <property type="entry name" value="YCII"/>
    <property type="match status" value="1"/>
</dbReference>
<name>A0ABT7N534_9BURK</name>
<evidence type="ECO:0000256" key="1">
    <source>
        <dbReference type="ARBA" id="ARBA00007689"/>
    </source>
</evidence>
<dbReference type="PANTHER" id="PTHR35174:SF3">
    <property type="entry name" value="BLL7171 PROTEIN"/>
    <property type="match status" value="1"/>
</dbReference>
<gene>
    <name evidence="3" type="ORF">QTH91_01085</name>
</gene>
<dbReference type="Proteomes" id="UP001174908">
    <property type="component" value="Unassembled WGS sequence"/>
</dbReference>
<dbReference type="EMBL" id="JASZYV010000001">
    <property type="protein sequence ID" value="MDM0043064.1"/>
    <property type="molecule type" value="Genomic_DNA"/>
</dbReference>
<reference evidence="3" key="1">
    <citation type="submission" date="2023-06" db="EMBL/GenBank/DDBJ databases">
        <authorList>
            <person name="Jiang Y."/>
            <person name="Liu Q."/>
        </authorList>
    </citation>
    <scope>NUCLEOTIDE SEQUENCE</scope>
    <source>
        <strain evidence="3">CGMCC 1.12089</strain>
    </source>
</reference>
<feature type="domain" description="YCII-related" evidence="2">
    <location>
        <begin position="1"/>
        <end position="111"/>
    </location>
</feature>
<dbReference type="RefSeq" id="WP_286658188.1">
    <property type="nucleotide sequence ID" value="NZ_JASZYV010000001.1"/>
</dbReference>